<reference evidence="3 4" key="1">
    <citation type="submission" date="2020-07" db="EMBL/GenBank/DDBJ databases">
        <title>Draft genome sequence of violacein-producing bacteria and related species.</title>
        <authorList>
            <person name="Wilson H.S."/>
            <person name="De Leon M.E."/>
        </authorList>
    </citation>
    <scope>NUCLEOTIDE SEQUENCE [LARGE SCALE GENOMIC DNA]</scope>
    <source>
        <strain evidence="3 4">HSC-21Su07</strain>
    </source>
</reference>
<dbReference type="InterPro" id="IPR011990">
    <property type="entry name" value="TPR-like_helical_dom_sf"/>
</dbReference>
<dbReference type="InterPro" id="IPR029063">
    <property type="entry name" value="SAM-dependent_MTases_sf"/>
</dbReference>
<keyword evidence="4" id="KW-1185">Reference proteome</keyword>
<dbReference type="GO" id="GO:0032259">
    <property type="term" value="P:methylation"/>
    <property type="evidence" value="ECO:0007669"/>
    <property type="project" value="UniProtKB-KW"/>
</dbReference>
<dbReference type="Pfam" id="PF08241">
    <property type="entry name" value="Methyltransf_11"/>
    <property type="match status" value="1"/>
</dbReference>
<dbReference type="SUPFAM" id="SSF48452">
    <property type="entry name" value="TPR-like"/>
    <property type="match status" value="1"/>
</dbReference>
<keyword evidence="3" id="KW-0489">Methyltransferase</keyword>
<evidence type="ECO:0000313" key="4">
    <source>
        <dbReference type="Proteomes" id="UP000545606"/>
    </source>
</evidence>
<organism evidence="3 4">
    <name type="scientific">Aquitalea aquatica</name>
    <dbReference type="NCBI Taxonomy" id="3044273"/>
    <lineage>
        <taxon>Bacteria</taxon>
        <taxon>Pseudomonadati</taxon>
        <taxon>Pseudomonadota</taxon>
        <taxon>Betaproteobacteria</taxon>
        <taxon>Neisseriales</taxon>
        <taxon>Chromobacteriaceae</taxon>
        <taxon>Aquitalea</taxon>
    </lineage>
</organism>
<sequence length="309" mass="34544">MELARQWLQGKGVELGRGAHNPLAPADCISVAPCDGVRYLDEPDLIDYQVYAAEQQRYGKGVARVDLVADGSALPLADAELDYVASSHVLEHVPDIFSAWLEWGRVLRVGGISFMIVPKRDALMEDSVRPITGLEAHIEAFQHKMTPQNLSPGLPWRMHYHVFTLQGLFAALNWFNQQGLGVSWLLEAQEESDSNVGNGHTLVLSKQHTLPPLEDSIGQLGAAFQAQRYQDAALLARQALSLNFRIHEAWFILAMSQWQLADSHAAVQSLTQALVLQPKHAEYREVYQQWLGQPFSYPLSLVDYLARLL</sequence>
<dbReference type="AlphaFoldDB" id="A0A838XYS5"/>
<keyword evidence="3" id="KW-0808">Transferase</keyword>
<dbReference type="InterPro" id="IPR019734">
    <property type="entry name" value="TPR_rpt"/>
</dbReference>
<accession>A0A838XYS5</accession>
<dbReference type="Proteomes" id="UP000545606">
    <property type="component" value="Unassembled WGS sequence"/>
</dbReference>
<protein>
    <submittedName>
        <fullName evidence="3">Class I SAM-dependent methyltransferase</fullName>
    </submittedName>
</protein>
<evidence type="ECO:0000256" key="1">
    <source>
        <dbReference type="PROSITE-ProRule" id="PRU00339"/>
    </source>
</evidence>
<comment type="caution">
    <text evidence="3">The sequence shown here is derived from an EMBL/GenBank/DDBJ whole genome shotgun (WGS) entry which is preliminary data.</text>
</comment>
<evidence type="ECO:0000259" key="2">
    <source>
        <dbReference type="Pfam" id="PF08241"/>
    </source>
</evidence>
<keyword evidence="1" id="KW-0802">TPR repeat</keyword>
<dbReference type="EMBL" id="JACERN010000023">
    <property type="protein sequence ID" value="MBA4708330.1"/>
    <property type="molecule type" value="Genomic_DNA"/>
</dbReference>
<dbReference type="InterPro" id="IPR013216">
    <property type="entry name" value="Methyltransf_11"/>
</dbReference>
<feature type="repeat" description="TPR" evidence="1">
    <location>
        <begin position="247"/>
        <end position="280"/>
    </location>
</feature>
<dbReference type="PROSITE" id="PS50005">
    <property type="entry name" value="TPR"/>
    <property type="match status" value="1"/>
</dbReference>
<dbReference type="GO" id="GO:0008757">
    <property type="term" value="F:S-adenosylmethionine-dependent methyltransferase activity"/>
    <property type="evidence" value="ECO:0007669"/>
    <property type="project" value="InterPro"/>
</dbReference>
<dbReference type="RefSeq" id="WP_181835516.1">
    <property type="nucleotide sequence ID" value="NZ_JACERN010000023.1"/>
</dbReference>
<gene>
    <name evidence="3" type="ORF">H2Z84_08025</name>
</gene>
<dbReference type="SUPFAM" id="SSF53335">
    <property type="entry name" value="S-adenosyl-L-methionine-dependent methyltransferases"/>
    <property type="match status" value="1"/>
</dbReference>
<name>A0A838XYS5_9NEIS</name>
<evidence type="ECO:0000313" key="3">
    <source>
        <dbReference type="EMBL" id="MBA4708330.1"/>
    </source>
</evidence>
<proteinExistence type="predicted"/>
<dbReference type="Gene3D" id="1.25.40.10">
    <property type="entry name" value="Tetratricopeptide repeat domain"/>
    <property type="match status" value="1"/>
</dbReference>
<feature type="domain" description="Methyltransferase type 11" evidence="2">
    <location>
        <begin position="44"/>
        <end position="114"/>
    </location>
</feature>
<dbReference type="Gene3D" id="3.40.50.150">
    <property type="entry name" value="Vaccinia Virus protein VP39"/>
    <property type="match status" value="1"/>
</dbReference>